<dbReference type="AlphaFoldDB" id="A0AB33ASG9"/>
<dbReference type="EMBL" id="CP009335">
    <property type="protein sequence ID" value="AJG74582.1"/>
    <property type="molecule type" value="Genomic_DNA"/>
</dbReference>
<name>A0AB33ASG9_BACTU</name>
<accession>A0AB33ASG9</accession>
<proteinExistence type="predicted"/>
<evidence type="ECO:0000313" key="2">
    <source>
        <dbReference type="Proteomes" id="UP000031876"/>
    </source>
</evidence>
<dbReference type="Proteomes" id="UP000031876">
    <property type="component" value="Chromosome"/>
</dbReference>
<dbReference type="KEGG" id="btw:BF38_3671"/>
<sequence>MRRVKAYIKMMEVSVGAKEGSFNYMLEVLMKQR</sequence>
<organism evidence="1 2">
    <name type="scientific">Bacillus thuringiensis</name>
    <dbReference type="NCBI Taxonomy" id="1428"/>
    <lineage>
        <taxon>Bacteria</taxon>
        <taxon>Bacillati</taxon>
        <taxon>Bacillota</taxon>
        <taxon>Bacilli</taxon>
        <taxon>Bacillales</taxon>
        <taxon>Bacillaceae</taxon>
        <taxon>Bacillus</taxon>
        <taxon>Bacillus cereus group</taxon>
    </lineage>
</organism>
<gene>
    <name evidence="1" type="ORF">BF38_3671</name>
</gene>
<evidence type="ECO:0000313" key="1">
    <source>
        <dbReference type="EMBL" id="AJG74582.1"/>
    </source>
</evidence>
<protein>
    <submittedName>
        <fullName evidence="1">Transcriptional regulator, TetR family</fullName>
    </submittedName>
</protein>
<reference evidence="1 2" key="1">
    <citation type="journal article" date="2015" name="Genome Announc.">
        <title>Complete genome sequences for 35 biothreat assay-relevant bacillus species.</title>
        <authorList>
            <person name="Johnson S.L."/>
            <person name="Daligault H.E."/>
            <person name="Davenport K.W."/>
            <person name="Jaissle J."/>
            <person name="Frey K.G."/>
            <person name="Ladner J.T."/>
            <person name="Broomall S.M."/>
            <person name="Bishop-Lilly K.A."/>
            <person name="Bruce D.C."/>
            <person name="Gibbons H.S."/>
            <person name="Coyne S.R."/>
            <person name="Lo C.C."/>
            <person name="Meincke L."/>
            <person name="Munk A.C."/>
            <person name="Koroleva G.I."/>
            <person name="Rosenzweig C.N."/>
            <person name="Palacios G.F."/>
            <person name="Redden C.L."/>
            <person name="Minogue T.D."/>
            <person name="Chain P.S."/>
        </authorList>
    </citation>
    <scope>NUCLEOTIDE SEQUENCE [LARGE SCALE GENOMIC DNA]</scope>
    <source>
        <strain evidence="1 2">HD1011</strain>
    </source>
</reference>